<gene>
    <name evidence="1" type="ORF">FFZ77_05640</name>
</gene>
<keyword evidence="2" id="KW-1185">Reference proteome</keyword>
<dbReference type="EMBL" id="VDEQ01000054">
    <property type="protein sequence ID" value="MQS35122.1"/>
    <property type="molecule type" value="Genomic_DNA"/>
</dbReference>
<dbReference type="Proteomes" id="UP000460558">
    <property type="component" value="Unassembled WGS sequence"/>
</dbReference>
<evidence type="ECO:0000313" key="1">
    <source>
        <dbReference type="EMBL" id="MQS35122.1"/>
    </source>
</evidence>
<dbReference type="RefSeq" id="WP_153481440.1">
    <property type="nucleotide sequence ID" value="NZ_VDEQ01000054.1"/>
</dbReference>
<proteinExistence type="predicted"/>
<sequence>MDWTTLLATGLGALIGVGSTLVGDRIRWRRDTSEVDRERLETRCVELLEALTNARDGISLASREVDTAASDRAQLARSSFAGQNVYAKKYLLELIAPADVAQLADEASYELTVYRDTVADGAIFDDPACAQARRSFRKSRKALMVGMQEIIQRPASG</sequence>
<name>A0ABW9NPA1_9ACTN</name>
<evidence type="ECO:0000313" key="2">
    <source>
        <dbReference type="Proteomes" id="UP000460558"/>
    </source>
</evidence>
<accession>A0ABW9NPA1</accession>
<reference evidence="1 2" key="1">
    <citation type="submission" date="2019-06" db="EMBL/GenBank/DDBJ databases">
        <title>Comparative genomics and metabolomics analyses of clavulanic acid producing Streptomyces species provides insight into specialized metabolism and evolution of beta-lactam biosynthetic gene clusters.</title>
        <authorList>
            <person name="Moore M.A."/>
            <person name="Cruz-Morales P."/>
            <person name="Barona Gomez F."/>
            <person name="Kapil T."/>
        </authorList>
    </citation>
    <scope>NUCLEOTIDE SEQUENCE [LARGE SCALE GENOMIC DNA]</scope>
    <source>
        <strain evidence="1 2">T-272</strain>
    </source>
</reference>
<protein>
    <submittedName>
        <fullName evidence="1">Uncharacterized protein</fullName>
    </submittedName>
</protein>
<organism evidence="1 2">
    <name type="scientific">Streptomyces katsurahamanus</name>
    <dbReference type="NCBI Taxonomy" id="2577098"/>
    <lineage>
        <taxon>Bacteria</taxon>
        <taxon>Bacillati</taxon>
        <taxon>Actinomycetota</taxon>
        <taxon>Actinomycetes</taxon>
        <taxon>Kitasatosporales</taxon>
        <taxon>Streptomycetaceae</taxon>
        <taxon>Streptomyces</taxon>
    </lineage>
</organism>
<comment type="caution">
    <text evidence="1">The sequence shown here is derived from an EMBL/GenBank/DDBJ whole genome shotgun (WGS) entry which is preliminary data.</text>
</comment>